<dbReference type="Gene3D" id="3.40.50.300">
    <property type="entry name" value="P-loop containing nucleotide triphosphate hydrolases"/>
    <property type="match status" value="1"/>
</dbReference>
<dbReference type="Proteomes" id="UP000092154">
    <property type="component" value="Unassembled WGS sequence"/>
</dbReference>
<dbReference type="EMBL" id="KV448330">
    <property type="protein sequence ID" value="OAX37800.1"/>
    <property type="molecule type" value="Genomic_DNA"/>
</dbReference>
<feature type="region of interest" description="Disordered" evidence="5">
    <location>
        <begin position="247"/>
        <end position="276"/>
    </location>
</feature>
<dbReference type="InterPro" id="IPR027417">
    <property type="entry name" value="P-loop_NTPase"/>
</dbReference>
<dbReference type="GO" id="GO:0005634">
    <property type="term" value="C:nucleus"/>
    <property type="evidence" value="ECO:0007669"/>
    <property type="project" value="UniProtKB-SubCell"/>
</dbReference>
<evidence type="ECO:0000256" key="1">
    <source>
        <dbReference type="ARBA" id="ARBA00004123"/>
    </source>
</evidence>
<protein>
    <recommendedName>
        <fullName evidence="6">RecF/RecN/SMC N-terminal domain-containing protein</fullName>
    </recommendedName>
</protein>
<dbReference type="InterPro" id="IPR003395">
    <property type="entry name" value="RecF/RecN/SMC_N"/>
</dbReference>
<name>A0A1B7MYW3_9AGAM</name>
<dbReference type="SUPFAM" id="SSF52540">
    <property type="entry name" value="P-loop containing nucleoside triphosphate hydrolases"/>
    <property type="match status" value="1"/>
</dbReference>
<dbReference type="GO" id="GO:0007076">
    <property type="term" value="P:mitotic chromosome condensation"/>
    <property type="evidence" value="ECO:0007669"/>
    <property type="project" value="TreeGrafter"/>
</dbReference>
<dbReference type="Pfam" id="PF02463">
    <property type="entry name" value="SMC_N"/>
    <property type="match status" value="1"/>
</dbReference>
<evidence type="ECO:0000313" key="8">
    <source>
        <dbReference type="Proteomes" id="UP000092154"/>
    </source>
</evidence>
<dbReference type="AlphaFoldDB" id="A0A1B7MYW3"/>
<dbReference type="PANTHER" id="PTHR18937">
    <property type="entry name" value="STRUCTURAL MAINTENANCE OF CHROMOSOMES SMC FAMILY MEMBER"/>
    <property type="match status" value="1"/>
</dbReference>
<reference evidence="7 8" key="1">
    <citation type="submission" date="2016-06" db="EMBL/GenBank/DDBJ databases">
        <title>Comparative genomics of the ectomycorrhizal sister species Rhizopogon vinicolor and Rhizopogon vesiculosus (Basidiomycota: Boletales) reveals a divergence of the mating type B locus.</title>
        <authorList>
            <consortium name="DOE Joint Genome Institute"/>
            <person name="Mujic A.B."/>
            <person name="Kuo A."/>
            <person name="Tritt A."/>
            <person name="Lipzen A."/>
            <person name="Chen C."/>
            <person name="Johnson J."/>
            <person name="Sharma A."/>
            <person name="Barry K."/>
            <person name="Grigoriev I.V."/>
            <person name="Spatafora J.W."/>
        </authorList>
    </citation>
    <scope>NUCLEOTIDE SEQUENCE [LARGE SCALE GENOMIC DNA]</scope>
    <source>
        <strain evidence="7 8">AM-OR11-026</strain>
    </source>
</reference>
<evidence type="ECO:0000256" key="3">
    <source>
        <dbReference type="ARBA" id="ARBA00022840"/>
    </source>
</evidence>
<dbReference type="STRING" id="1314800.A0A1B7MYW3"/>
<evidence type="ECO:0000313" key="7">
    <source>
        <dbReference type="EMBL" id="OAX37800.1"/>
    </source>
</evidence>
<evidence type="ECO:0000256" key="4">
    <source>
        <dbReference type="ARBA" id="ARBA00023242"/>
    </source>
</evidence>
<gene>
    <name evidence="7" type="ORF">K503DRAFT_800958</name>
</gene>
<dbReference type="InParanoid" id="A0A1B7MYW3"/>
<feature type="domain" description="RecF/RecN/SMC N-terminal" evidence="6">
    <location>
        <begin position="84"/>
        <end position="151"/>
    </location>
</feature>
<keyword evidence="4" id="KW-0539">Nucleus</keyword>
<dbReference type="GO" id="GO:0005524">
    <property type="term" value="F:ATP binding"/>
    <property type="evidence" value="ECO:0007669"/>
    <property type="project" value="UniProtKB-KW"/>
</dbReference>
<dbReference type="GO" id="GO:0000796">
    <property type="term" value="C:condensin complex"/>
    <property type="evidence" value="ECO:0007669"/>
    <property type="project" value="TreeGrafter"/>
</dbReference>
<accession>A0A1B7MYW3</accession>
<dbReference type="OrthoDB" id="2682222at2759"/>
<comment type="subcellular location">
    <subcellularLocation>
        <location evidence="1">Nucleus</location>
    </subcellularLocation>
</comment>
<dbReference type="PANTHER" id="PTHR18937:SF172">
    <property type="entry name" value="STRUCTURAL MAINTENANCE OF CHROMOSOMES PROTEIN"/>
    <property type="match status" value="1"/>
</dbReference>
<keyword evidence="8" id="KW-1185">Reference proteome</keyword>
<organism evidence="7 8">
    <name type="scientific">Rhizopogon vinicolor AM-OR11-026</name>
    <dbReference type="NCBI Taxonomy" id="1314800"/>
    <lineage>
        <taxon>Eukaryota</taxon>
        <taxon>Fungi</taxon>
        <taxon>Dikarya</taxon>
        <taxon>Basidiomycota</taxon>
        <taxon>Agaricomycotina</taxon>
        <taxon>Agaricomycetes</taxon>
        <taxon>Agaricomycetidae</taxon>
        <taxon>Boletales</taxon>
        <taxon>Suillineae</taxon>
        <taxon>Rhizopogonaceae</taxon>
        <taxon>Rhizopogon</taxon>
    </lineage>
</organism>
<evidence type="ECO:0000256" key="2">
    <source>
        <dbReference type="ARBA" id="ARBA00022741"/>
    </source>
</evidence>
<proteinExistence type="predicted"/>
<keyword evidence="3" id="KW-0067">ATP-binding</keyword>
<keyword evidence="2" id="KW-0547">Nucleotide-binding</keyword>
<sequence length="276" mass="30748">MDPPSHSSIEVSAIRIDSFLHTADIDHDSKLFSVSHNIQFAPVTLRPAPTEEEYLFSSSPVIPTSVIQHAPPEEPSSHDPRLVIHKMILINLKSYAGGQDFTRYERTSFSSIVGPKGVGKSNMIGELLFVFGCRASSKMRQGTLSELIHSPVRYLDSHECGGEVQFRAVIDLSRVQVTQLHPARIRWKAKLDQRGAGVAEAGERACEGSRVSPDCGSTICAKCLETHEQFGAQIEYLEKEHYKERERPYEELKAAAKETTTDQSAREKQSVGLEER</sequence>
<evidence type="ECO:0000256" key="5">
    <source>
        <dbReference type="SAM" id="MobiDB-lite"/>
    </source>
</evidence>
<evidence type="ECO:0000259" key="6">
    <source>
        <dbReference type="Pfam" id="PF02463"/>
    </source>
</evidence>